<dbReference type="AlphaFoldDB" id="A0A2T9Y6K8"/>
<sequence length="188" mass="21322">MKPTLTIATITAFILSLSVIKGQALLSGRSKQRPELEAALRKAGGSGVRCKAGYLGLDCEFMNNDLLSKLSCDLKVHIRQKNGNFRHEIHYDTELEITLSEAFKMLEKKYGAYIREDSNKKNRKNTTKIAQPKKIAFKNNTKLKLITYNIQSIYNKVEELELILSKSASTVLCLQETHLSEKSYFFKA</sequence>
<dbReference type="Proteomes" id="UP000245383">
    <property type="component" value="Unassembled WGS sequence"/>
</dbReference>
<dbReference type="SUPFAM" id="SSF56219">
    <property type="entry name" value="DNase I-like"/>
    <property type="match status" value="1"/>
</dbReference>
<dbReference type="Gene3D" id="3.60.10.10">
    <property type="entry name" value="Endonuclease/exonuclease/phosphatase"/>
    <property type="match status" value="1"/>
</dbReference>
<dbReference type="STRING" id="133385.A0A2T9Y6K8"/>
<dbReference type="InterPro" id="IPR036691">
    <property type="entry name" value="Endo/exonu/phosph_ase_sf"/>
</dbReference>
<protein>
    <recommendedName>
        <fullName evidence="4">Endonuclease/exonuclease/phosphatase domain-containing protein</fullName>
    </recommendedName>
</protein>
<reference evidence="2 3" key="1">
    <citation type="journal article" date="2018" name="MBio">
        <title>Comparative Genomics Reveals the Core Gene Toolbox for the Fungus-Insect Symbiosis.</title>
        <authorList>
            <person name="Wang Y."/>
            <person name="Stata M."/>
            <person name="Wang W."/>
            <person name="Stajich J.E."/>
            <person name="White M.M."/>
            <person name="Moncalvo J.M."/>
        </authorList>
    </citation>
    <scope>NUCLEOTIDE SEQUENCE [LARGE SCALE GENOMIC DNA]</scope>
    <source>
        <strain evidence="2 3">SWE-8-4</strain>
    </source>
</reference>
<feature type="chain" id="PRO_5015644036" description="Endonuclease/exonuclease/phosphatase domain-containing protein" evidence="1">
    <location>
        <begin position="25"/>
        <end position="188"/>
    </location>
</feature>
<name>A0A2T9Y6K8_9FUNG</name>
<keyword evidence="1" id="KW-0732">Signal</keyword>
<feature type="signal peptide" evidence="1">
    <location>
        <begin position="1"/>
        <end position="24"/>
    </location>
</feature>
<proteinExistence type="predicted"/>
<accession>A0A2T9Y6K8</accession>
<comment type="caution">
    <text evidence="2">The sequence shown here is derived from an EMBL/GenBank/DDBJ whole genome shotgun (WGS) entry which is preliminary data.</text>
</comment>
<keyword evidence="3" id="KW-1185">Reference proteome</keyword>
<evidence type="ECO:0008006" key="4">
    <source>
        <dbReference type="Google" id="ProtNLM"/>
    </source>
</evidence>
<organism evidence="2 3">
    <name type="scientific">Smittium simulii</name>
    <dbReference type="NCBI Taxonomy" id="133385"/>
    <lineage>
        <taxon>Eukaryota</taxon>
        <taxon>Fungi</taxon>
        <taxon>Fungi incertae sedis</taxon>
        <taxon>Zoopagomycota</taxon>
        <taxon>Kickxellomycotina</taxon>
        <taxon>Harpellomycetes</taxon>
        <taxon>Harpellales</taxon>
        <taxon>Legeriomycetaceae</taxon>
        <taxon>Smittium</taxon>
    </lineage>
</organism>
<evidence type="ECO:0000256" key="1">
    <source>
        <dbReference type="SAM" id="SignalP"/>
    </source>
</evidence>
<evidence type="ECO:0000313" key="2">
    <source>
        <dbReference type="EMBL" id="PVU87963.1"/>
    </source>
</evidence>
<dbReference type="EMBL" id="MBFR01000426">
    <property type="protein sequence ID" value="PVU87963.1"/>
    <property type="molecule type" value="Genomic_DNA"/>
</dbReference>
<gene>
    <name evidence="2" type="ORF">BB561_006094</name>
</gene>
<evidence type="ECO:0000313" key="3">
    <source>
        <dbReference type="Proteomes" id="UP000245383"/>
    </source>
</evidence>